<dbReference type="OrthoDB" id="4762429at2"/>
<organism evidence="1 2">
    <name type="scientific">Limnobaculum parvum</name>
    <dbReference type="NCBI Taxonomy" id="2172103"/>
    <lineage>
        <taxon>Bacteria</taxon>
        <taxon>Pseudomonadati</taxon>
        <taxon>Pseudomonadota</taxon>
        <taxon>Gammaproteobacteria</taxon>
        <taxon>Enterobacterales</taxon>
        <taxon>Budviciaceae</taxon>
        <taxon>Limnobaculum</taxon>
    </lineage>
</organism>
<evidence type="ECO:0000313" key="2">
    <source>
        <dbReference type="Proteomes" id="UP000244908"/>
    </source>
</evidence>
<reference evidence="1 2" key="1">
    <citation type="journal article" date="2019" name="Int. J. Syst. Evol. Microbiol.">
        <title>Limnobaculum parvum gen. nov., sp. nov., isolated from a freshwater lake.</title>
        <authorList>
            <person name="Baek C."/>
            <person name="Shin S.K."/>
            <person name="Yi H."/>
        </authorList>
    </citation>
    <scope>NUCLEOTIDE SEQUENCE [LARGE SCALE GENOMIC DNA]</scope>
    <source>
        <strain evidence="1 2">HYN0051</strain>
    </source>
</reference>
<dbReference type="Proteomes" id="UP000244908">
    <property type="component" value="Chromosome"/>
</dbReference>
<gene>
    <name evidence="1" type="ORF">HYN51_06965</name>
</gene>
<dbReference type="AlphaFoldDB" id="A0A2Y9TXW2"/>
<accession>A0A2Y9TXW2</accession>
<name>A0A2Y9TXW2_9GAMM</name>
<evidence type="ECO:0000313" key="1">
    <source>
        <dbReference type="EMBL" id="AWH88319.1"/>
    </source>
</evidence>
<keyword evidence="2" id="KW-1185">Reference proteome</keyword>
<dbReference type="KEGG" id="lpv:HYN51_06965"/>
<dbReference type="RefSeq" id="WP_108900392.1">
    <property type="nucleotide sequence ID" value="NZ_CP029185.2"/>
</dbReference>
<protein>
    <submittedName>
        <fullName evidence="1">Uncharacterized protein</fullName>
    </submittedName>
</protein>
<proteinExistence type="predicted"/>
<sequence>MAKDRIIEPINDSFENIVASLFKAPVPSKRLPKAAKHCNLQEMFGLDIDCYVLNDEAETVVVSQKGIGIILGFEDYSNNIDTLFAYEPEFLKDLQSPITFKSDTETLKGYDASLLIDACILVMEENKESFSGRNNTQKPALQIIQKTAKTGINNFIYQLARIASD</sequence>
<dbReference type="EMBL" id="CP029185">
    <property type="protein sequence ID" value="AWH88319.1"/>
    <property type="molecule type" value="Genomic_DNA"/>
</dbReference>